<feature type="domain" description="Chorismate-utilising enzyme C-terminal" evidence="6">
    <location>
        <begin position="94"/>
        <end position="339"/>
    </location>
</feature>
<dbReference type="EMBL" id="JAVTTO010000002">
    <property type="protein sequence ID" value="MDT7832198.1"/>
    <property type="molecule type" value="Genomic_DNA"/>
</dbReference>
<dbReference type="Gene3D" id="3.60.120.10">
    <property type="entry name" value="Anthranilate synthase"/>
    <property type="match status" value="1"/>
</dbReference>
<dbReference type="Proteomes" id="UP001257277">
    <property type="component" value="Unassembled WGS sequence"/>
</dbReference>
<dbReference type="RefSeq" id="WP_349241448.1">
    <property type="nucleotide sequence ID" value="NZ_JAVTTO010000002.1"/>
</dbReference>
<reference evidence="7 8" key="1">
    <citation type="submission" date="2023-09" db="EMBL/GenBank/DDBJ databases">
        <title>Novel taxa isolated from Blanes Bay.</title>
        <authorList>
            <person name="Rey-Velasco X."/>
            <person name="Lucena T."/>
        </authorList>
    </citation>
    <scope>NUCLEOTIDE SEQUENCE [LARGE SCALE GENOMIC DNA]</scope>
    <source>
        <strain evidence="7 8">S356</strain>
    </source>
</reference>
<evidence type="ECO:0000259" key="6">
    <source>
        <dbReference type="Pfam" id="PF00425"/>
    </source>
</evidence>
<gene>
    <name evidence="7" type="ORF">RQM59_07380</name>
</gene>
<evidence type="ECO:0000256" key="3">
    <source>
        <dbReference type="ARBA" id="ARBA00012824"/>
    </source>
</evidence>
<dbReference type="NCBIfam" id="TIGR00543">
    <property type="entry name" value="isochor_syn"/>
    <property type="match status" value="1"/>
</dbReference>
<evidence type="ECO:0000256" key="1">
    <source>
        <dbReference type="ARBA" id="ARBA00000799"/>
    </source>
</evidence>
<protein>
    <recommendedName>
        <fullName evidence="3">isochorismate synthase</fullName>
        <ecNumber evidence="3">5.4.4.2</ecNumber>
    </recommendedName>
    <alternativeName>
        <fullName evidence="5">Isochorismate mutase</fullName>
    </alternativeName>
</protein>
<evidence type="ECO:0000313" key="8">
    <source>
        <dbReference type="Proteomes" id="UP001257277"/>
    </source>
</evidence>
<accession>A0ABU3LFJ7</accession>
<name>A0ABU3LFJ7_9FLAO</name>
<proteinExistence type="inferred from homology"/>
<comment type="similarity">
    <text evidence="2">Belongs to the isochorismate synthase family.</text>
</comment>
<dbReference type="EC" id="5.4.4.2" evidence="3"/>
<organism evidence="7 8">
    <name type="scientific">Asprobacillus argus</name>
    <dbReference type="NCBI Taxonomy" id="3076534"/>
    <lineage>
        <taxon>Bacteria</taxon>
        <taxon>Pseudomonadati</taxon>
        <taxon>Bacteroidota</taxon>
        <taxon>Flavobacteriia</taxon>
        <taxon>Flavobacteriales</taxon>
        <taxon>Flavobacteriaceae</taxon>
        <taxon>Asprobacillus</taxon>
    </lineage>
</organism>
<dbReference type="InterPro" id="IPR004561">
    <property type="entry name" value="IsoChor_synthase"/>
</dbReference>
<comment type="caution">
    <text evidence="7">The sequence shown here is derived from an EMBL/GenBank/DDBJ whole genome shotgun (WGS) entry which is preliminary data.</text>
</comment>
<keyword evidence="8" id="KW-1185">Reference proteome</keyword>
<evidence type="ECO:0000256" key="2">
    <source>
        <dbReference type="ARBA" id="ARBA00005297"/>
    </source>
</evidence>
<evidence type="ECO:0000313" key="7">
    <source>
        <dbReference type="EMBL" id="MDT7832198.1"/>
    </source>
</evidence>
<dbReference type="PANTHER" id="PTHR42839">
    <property type="entry name" value="ISOCHORISMATE SYNTHASE ENTC"/>
    <property type="match status" value="1"/>
</dbReference>
<dbReference type="InterPro" id="IPR015890">
    <property type="entry name" value="Chorismate_C"/>
</dbReference>
<dbReference type="Pfam" id="PF00425">
    <property type="entry name" value="Chorismate_bind"/>
    <property type="match status" value="1"/>
</dbReference>
<dbReference type="SUPFAM" id="SSF56322">
    <property type="entry name" value="ADC synthase"/>
    <property type="match status" value="1"/>
</dbReference>
<keyword evidence="4" id="KW-0413">Isomerase</keyword>
<dbReference type="InterPro" id="IPR005801">
    <property type="entry name" value="ADC_synthase"/>
</dbReference>
<sequence>MNIVGFIKDHFKQGLPFVAYRKPGAKSISAFFQETDRLFQTDNYSESGFVFAPFDNAFPSILIPESASEVVTEDLEYDLNPNFGLYEEFSENSKEDHINLVTKTIHEINTTRTRKIVISRKEKVALENADFINVFLKLLATYRRAMVYVWYHPRVGLWIGATPETLLKLNRQSFSTMSLAATRPYENTLNVSWNTKELEEQSLVTDFITNKIANVSKDHKTHERETVRAGNVVHLRTMITGAIEKGGEGLSRLIKALHPTPAVCGLPREAAKQFILREEGYERKYYTGFLGEIHMQNNSELFVNLRCMELVDNVAFLYVGGGITAESIPEEEWEETKLKTKTLKKVL</sequence>
<evidence type="ECO:0000256" key="5">
    <source>
        <dbReference type="ARBA" id="ARBA00041564"/>
    </source>
</evidence>
<dbReference type="PANTHER" id="PTHR42839:SF2">
    <property type="entry name" value="ISOCHORISMATE SYNTHASE ENTC"/>
    <property type="match status" value="1"/>
</dbReference>
<comment type="catalytic activity">
    <reaction evidence="1">
        <text>chorismate = isochorismate</text>
        <dbReference type="Rhea" id="RHEA:18985"/>
        <dbReference type="ChEBI" id="CHEBI:29748"/>
        <dbReference type="ChEBI" id="CHEBI:29780"/>
        <dbReference type="EC" id="5.4.4.2"/>
    </reaction>
</comment>
<evidence type="ECO:0000256" key="4">
    <source>
        <dbReference type="ARBA" id="ARBA00023235"/>
    </source>
</evidence>